<evidence type="ECO:0000256" key="1">
    <source>
        <dbReference type="SAM" id="MobiDB-lite"/>
    </source>
</evidence>
<dbReference type="EMBL" id="BSDP01000001">
    <property type="protein sequence ID" value="GLI25938.1"/>
    <property type="molecule type" value="Genomic_DNA"/>
</dbReference>
<keyword evidence="2" id="KW-0732">Signal</keyword>
<feature type="chain" id="PRO_5040780795" evidence="2">
    <location>
        <begin position="30"/>
        <end position="258"/>
    </location>
</feature>
<sequence length="258" mass="27601">MPNPRRARGSLFPVLAVVAALTLSGCASAVEPVAAETPAAQPAVEPSPTPTPTEPADPLESATELVVRPEQLDVLDASGAIVAELSYDLPTDEFVGALTTVFGSAPDHEVLVATHRSPQIDAFLWDGFEVYDDLVGYRDGNEWVTTDEPDLSDMNVHVVAGRPAVGDVGIRTVEGYRPGDDLEWVDSIEGSASTRLPEVPWLVVAVETGPELGERWYDEVPNANSVVFVSYLETTLFDGSPWEPTQILAPRNIGVPSV</sequence>
<gene>
    <name evidence="3" type="ORF">ARHIZOSPH14_01800</name>
</gene>
<comment type="caution">
    <text evidence="3">The sequence shown here is derived from an EMBL/GenBank/DDBJ whole genome shotgun (WGS) entry which is preliminary data.</text>
</comment>
<proteinExistence type="predicted"/>
<evidence type="ECO:0000256" key="2">
    <source>
        <dbReference type="SAM" id="SignalP"/>
    </source>
</evidence>
<dbReference type="RefSeq" id="WP_281881942.1">
    <property type="nucleotide sequence ID" value="NZ_BSDP01000001.1"/>
</dbReference>
<evidence type="ECO:0000313" key="3">
    <source>
        <dbReference type="EMBL" id="GLI25938.1"/>
    </source>
</evidence>
<name>A0A9W6FQC8_9MICO</name>
<dbReference type="Proteomes" id="UP001144396">
    <property type="component" value="Unassembled WGS sequence"/>
</dbReference>
<accession>A0A9W6FQC8</accession>
<evidence type="ECO:0000313" key="4">
    <source>
        <dbReference type="Proteomes" id="UP001144396"/>
    </source>
</evidence>
<reference evidence="3" key="1">
    <citation type="submission" date="2022-12" db="EMBL/GenBank/DDBJ databases">
        <title>Reference genome sequencing for broad-spectrum identification of bacterial and archaeal isolates by mass spectrometry.</title>
        <authorList>
            <person name="Sekiguchi Y."/>
            <person name="Tourlousse D.M."/>
        </authorList>
    </citation>
    <scope>NUCLEOTIDE SEQUENCE</scope>
    <source>
        <strain evidence="3">14</strain>
    </source>
</reference>
<dbReference type="PROSITE" id="PS51257">
    <property type="entry name" value="PROKAR_LIPOPROTEIN"/>
    <property type="match status" value="1"/>
</dbReference>
<dbReference type="AlphaFoldDB" id="A0A9W6FQC8"/>
<feature type="region of interest" description="Disordered" evidence="1">
    <location>
        <begin position="37"/>
        <end position="61"/>
    </location>
</feature>
<feature type="signal peptide" evidence="2">
    <location>
        <begin position="1"/>
        <end position="29"/>
    </location>
</feature>
<keyword evidence="4" id="KW-1185">Reference proteome</keyword>
<organism evidence="3 4">
    <name type="scientific">Agromyces rhizosphaerae</name>
    <dbReference type="NCBI Taxonomy" id="88374"/>
    <lineage>
        <taxon>Bacteria</taxon>
        <taxon>Bacillati</taxon>
        <taxon>Actinomycetota</taxon>
        <taxon>Actinomycetes</taxon>
        <taxon>Micrococcales</taxon>
        <taxon>Microbacteriaceae</taxon>
        <taxon>Agromyces</taxon>
    </lineage>
</organism>
<protein>
    <submittedName>
        <fullName evidence="3">Uncharacterized protein</fullName>
    </submittedName>
</protein>
<feature type="compositionally biased region" description="Pro residues" evidence="1">
    <location>
        <begin position="45"/>
        <end position="55"/>
    </location>
</feature>